<dbReference type="InterPro" id="IPR022630">
    <property type="entry name" value="S-AdoMet_synt_C"/>
</dbReference>
<dbReference type="GO" id="GO:0004478">
    <property type="term" value="F:methionine adenosyltransferase activity"/>
    <property type="evidence" value="ECO:0007669"/>
    <property type="project" value="UniProtKB-UniRule"/>
</dbReference>
<feature type="binding site" description="in other chain" evidence="10">
    <location>
        <begin position="174"/>
        <end position="176"/>
    </location>
    <ligand>
        <name>ATP</name>
        <dbReference type="ChEBI" id="CHEBI:30616"/>
        <note>ligand shared between two neighboring subunits</note>
    </ligand>
</feature>
<feature type="domain" description="S-adenosylmethionine synthetase N-terminal" evidence="13">
    <location>
        <begin position="5"/>
        <end position="101"/>
    </location>
</feature>
<comment type="similarity">
    <text evidence="2 10 12">Belongs to the AdoMet synthase family.</text>
</comment>
<dbReference type="InterPro" id="IPR022631">
    <property type="entry name" value="ADOMET_SYNTHASE_CS"/>
</dbReference>
<evidence type="ECO:0000256" key="9">
    <source>
        <dbReference type="ARBA" id="ARBA00022958"/>
    </source>
</evidence>
<evidence type="ECO:0000256" key="7">
    <source>
        <dbReference type="ARBA" id="ARBA00022840"/>
    </source>
</evidence>
<dbReference type="PIRSF" id="PIRSF000497">
    <property type="entry name" value="MAT"/>
    <property type="match status" value="1"/>
</dbReference>
<dbReference type="GO" id="GO:0006556">
    <property type="term" value="P:S-adenosylmethionine biosynthetic process"/>
    <property type="evidence" value="ECO:0007669"/>
    <property type="project" value="UniProtKB-UniRule"/>
</dbReference>
<evidence type="ECO:0000259" key="15">
    <source>
        <dbReference type="Pfam" id="PF02773"/>
    </source>
</evidence>
<comment type="subcellular location">
    <subcellularLocation>
        <location evidence="10 11">Cytoplasm</location>
    </subcellularLocation>
</comment>
<feature type="binding site" description="in other chain" evidence="10">
    <location>
        <begin position="242"/>
        <end position="243"/>
    </location>
    <ligand>
        <name>ATP</name>
        <dbReference type="ChEBI" id="CHEBI:30616"/>
        <note>ligand shared between two neighboring subunits</note>
    </ligand>
</feature>
<feature type="binding site" description="in other chain" evidence="10">
    <location>
        <position position="282"/>
    </location>
    <ligand>
        <name>L-methionine</name>
        <dbReference type="ChEBI" id="CHEBI:57844"/>
        <note>ligand shared between two neighboring subunits</note>
    </ligand>
</feature>
<evidence type="ECO:0000259" key="14">
    <source>
        <dbReference type="Pfam" id="PF02772"/>
    </source>
</evidence>
<keyword evidence="3 10" id="KW-0554">One-carbon metabolism</keyword>
<keyword evidence="4 10" id="KW-0808">Transferase</keyword>
<dbReference type="EMBL" id="QMIG01000016">
    <property type="protein sequence ID" value="RAW12405.1"/>
    <property type="molecule type" value="Genomic_DNA"/>
</dbReference>
<evidence type="ECO:0000313" key="17">
    <source>
        <dbReference type="Proteomes" id="UP000250462"/>
    </source>
</evidence>
<dbReference type="InterPro" id="IPR022636">
    <property type="entry name" value="S-AdoMet_synthetase_sfam"/>
</dbReference>
<dbReference type="GO" id="GO:0006730">
    <property type="term" value="P:one-carbon metabolic process"/>
    <property type="evidence" value="ECO:0007669"/>
    <property type="project" value="UniProtKB-KW"/>
</dbReference>
<dbReference type="FunFam" id="3.30.300.10:FF:000003">
    <property type="entry name" value="S-adenosylmethionine synthase"/>
    <property type="match status" value="1"/>
</dbReference>
<dbReference type="AlphaFoldDB" id="A0A329QJ63"/>
<evidence type="ECO:0000256" key="11">
    <source>
        <dbReference type="RuleBase" id="RU000542"/>
    </source>
</evidence>
<dbReference type="SUPFAM" id="SSF55973">
    <property type="entry name" value="S-adenosylmethionine synthetase"/>
    <property type="match status" value="3"/>
</dbReference>
<dbReference type="PROSITE" id="PS00376">
    <property type="entry name" value="ADOMET_SYNTHASE_1"/>
    <property type="match status" value="1"/>
</dbReference>
<dbReference type="OrthoDB" id="9801686at2"/>
<keyword evidence="7 10" id="KW-0067">ATP-binding</keyword>
<feature type="binding site" evidence="10">
    <location>
        <position position="274"/>
    </location>
    <ligand>
        <name>ATP</name>
        <dbReference type="ChEBI" id="CHEBI:30616"/>
        <note>ligand shared between two neighboring subunits</note>
    </ligand>
</feature>
<feature type="binding site" description="in other chain" evidence="10">
    <location>
        <position position="15"/>
    </location>
    <ligand>
        <name>ATP</name>
        <dbReference type="ChEBI" id="CHEBI:30616"/>
        <note>ligand shared between two neighboring subunits</note>
    </ligand>
</feature>
<dbReference type="Pfam" id="PF00438">
    <property type="entry name" value="S-AdoMet_synt_N"/>
    <property type="match status" value="1"/>
</dbReference>
<keyword evidence="6 10" id="KW-0547">Nucleotide-binding</keyword>
<feature type="binding site" evidence="10">
    <location>
        <position position="278"/>
    </location>
    <ligand>
        <name>ATP</name>
        <dbReference type="ChEBI" id="CHEBI:30616"/>
        <note>ligand shared between two neighboring subunits</note>
    </ligand>
</feature>
<feature type="binding site" evidence="10">
    <location>
        <position position="251"/>
    </location>
    <ligand>
        <name>L-methionine</name>
        <dbReference type="ChEBI" id="CHEBI:57844"/>
        <note>ligand shared between two neighboring subunits</note>
    </ligand>
</feature>
<evidence type="ECO:0000256" key="10">
    <source>
        <dbReference type="HAMAP-Rule" id="MF_00086"/>
    </source>
</evidence>
<dbReference type="InterPro" id="IPR022628">
    <property type="entry name" value="S-AdoMet_synt_N"/>
</dbReference>
<keyword evidence="9 10" id="KW-0630">Potassium</keyword>
<feature type="binding site" description="in other chain" evidence="10">
    <location>
        <position position="99"/>
    </location>
    <ligand>
        <name>L-methionine</name>
        <dbReference type="ChEBI" id="CHEBI:57844"/>
        <note>ligand shared between two neighboring subunits</note>
    </ligand>
</feature>
<dbReference type="Proteomes" id="UP000250462">
    <property type="component" value="Unassembled WGS sequence"/>
</dbReference>
<dbReference type="CDD" id="cd18079">
    <property type="entry name" value="S-AdoMet_synt"/>
    <property type="match status" value="1"/>
</dbReference>
<comment type="pathway">
    <text evidence="1 10">Amino-acid biosynthesis; S-adenosyl-L-methionine biosynthesis; S-adenosyl-L-methionine from L-methionine: step 1/1.</text>
</comment>
<feature type="domain" description="S-adenosylmethionine synthetase C-terminal" evidence="15">
    <location>
        <begin position="245"/>
        <end position="384"/>
    </location>
</feature>
<dbReference type="EC" id="2.5.1.6" evidence="10"/>
<dbReference type="Pfam" id="PF02772">
    <property type="entry name" value="S-AdoMet_synt_M"/>
    <property type="match status" value="1"/>
</dbReference>
<feature type="binding site" description="in other chain" evidence="10">
    <location>
        <position position="56"/>
    </location>
    <ligand>
        <name>L-methionine</name>
        <dbReference type="ChEBI" id="CHEBI:57844"/>
        <note>ligand shared between two neighboring subunits</note>
    </ligand>
</feature>
<comment type="cofactor">
    <cofactor evidence="10">
        <name>Mg(2+)</name>
        <dbReference type="ChEBI" id="CHEBI:18420"/>
    </cofactor>
    <text evidence="10">Binds 2 divalent ions per subunit.</text>
</comment>
<accession>A0A329QJ63</accession>
<keyword evidence="10" id="KW-0963">Cytoplasm</keyword>
<comment type="function">
    <text evidence="10">Catalyzes the formation of S-adenosylmethionine (AdoMet) from methionine and ATP. The overall synthetic reaction is composed of two sequential steps, AdoMet formation and the subsequent tripolyphosphate hydrolysis which occurs prior to release of AdoMet from the enzyme.</text>
</comment>
<feature type="region of interest" description="Flexible loop" evidence="10">
    <location>
        <begin position="99"/>
        <end position="109"/>
    </location>
</feature>
<dbReference type="HAMAP" id="MF_00086">
    <property type="entry name" value="S_AdoMet_synth1"/>
    <property type="match status" value="1"/>
</dbReference>
<protein>
    <recommendedName>
        <fullName evidence="10">S-adenosylmethionine synthase</fullName>
        <shortName evidence="10">AdoMet synthase</shortName>
        <ecNumber evidence="10">2.5.1.6</ecNumber>
    </recommendedName>
    <alternativeName>
        <fullName evidence="10">MAT</fullName>
    </alternativeName>
    <alternativeName>
        <fullName evidence="10">Methionine adenosyltransferase</fullName>
    </alternativeName>
</protein>
<dbReference type="Gene3D" id="3.30.300.10">
    <property type="match status" value="3"/>
</dbReference>
<evidence type="ECO:0000256" key="3">
    <source>
        <dbReference type="ARBA" id="ARBA00022563"/>
    </source>
</evidence>
<dbReference type="GO" id="GO:0005737">
    <property type="term" value="C:cytoplasm"/>
    <property type="evidence" value="ECO:0007669"/>
    <property type="project" value="UniProtKB-SubCell"/>
</dbReference>
<proteinExistence type="inferred from homology"/>
<comment type="subunit">
    <text evidence="10">Homotetramer; dimer of dimers.</text>
</comment>
<feature type="binding site" evidence="10">
    <location>
        <position position="251"/>
    </location>
    <ligand>
        <name>ATP</name>
        <dbReference type="ChEBI" id="CHEBI:30616"/>
        <note>ligand shared between two neighboring subunits</note>
    </ligand>
</feature>
<sequence length="396" mass="42698">MPVRLFTSESVTEGHPDKICDQISDAVLDAMLADDPDSRVAVETLVTTGQVHVAGEVTTRTYVDIPQVVRDTILGIGYDSSTKGFDGASCGVNVALGAQSPDIAQGVADAYEHRVGGDIDPLDLQGAGDQGLMFGYACDETPELMPLPITLAHRLAQRLAHVRHEGALPYLRPDGKTQVTIEYDGDRPVRVETIVISTQHAPGIDLEALLTPDLLARVIGPVLEPLDVETDGYRLLVNPTGRFEVGGPMGDAGLTGRKIIIDTYGGMARHGGGAFSGKDPSKVDRSAAYAMRWAAKNVVAAGLARRCELQVAYAIGKAEPVGLFVECFGTERVPEERIARAVREVFDLRPAAIIQDLDLLRPIYMRTAAYGHFGRELPEFTWERTDRAEALKDAVA</sequence>
<evidence type="ECO:0000256" key="6">
    <source>
        <dbReference type="ARBA" id="ARBA00022741"/>
    </source>
</evidence>
<feature type="binding site" description="in other chain" evidence="10">
    <location>
        <begin position="257"/>
        <end position="258"/>
    </location>
    <ligand>
        <name>ATP</name>
        <dbReference type="ChEBI" id="CHEBI:30616"/>
        <note>ligand shared between two neighboring subunits</note>
    </ligand>
</feature>
<name>A0A329QJ63_9ACTN</name>
<evidence type="ECO:0000313" key="16">
    <source>
        <dbReference type="EMBL" id="RAW12405.1"/>
    </source>
</evidence>
<comment type="cofactor">
    <cofactor evidence="10">
        <name>K(+)</name>
        <dbReference type="ChEBI" id="CHEBI:29103"/>
    </cofactor>
    <text evidence="10">Binds 1 potassium ion per subunit.</text>
</comment>
<dbReference type="PANTHER" id="PTHR11964">
    <property type="entry name" value="S-ADENOSYLMETHIONINE SYNTHETASE"/>
    <property type="match status" value="1"/>
</dbReference>
<dbReference type="PROSITE" id="PS00377">
    <property type="entry name" value="ADOMET_SYNTHASE_2"/>
    <property type="match status" value="1"/>
</dbReference>
<evidence type="ECO:0000256" key="5">
    <source>
        <dbReference type="ARBA" id="ARBA00022723"/>
    </source>
</evidence>
<evidence type="ECO:0000259" key="13">
    <source>
        <dbReference type="Pfam" id="PF00438"/>
    </source>
</evidence>
<gene>
    <name evidence="10" type="primary">metK</name>
    <name evidence="16" type="ORF">DPM12_14650</name>
</gene>
<feature type="binding site" evidence="10">
    <location>
        <position position="17"/>
    </location>
    <ligand>
        <name>Mg(2+)</name>
        <dbReference type="ChEBI" id="CHEBI:18420"/>
    </ligand>
</feature>
<reference evidence="16 17" key="1">
    <citation type="submission" date="2018-06" db="EMBL/GenBank/DDBJ databases">
        <title>Phytoactinopolyspora halophila sp. nov., a novel halophilic actinomycete isolated from a saline soil in China.</title>
        <authorList>
            <person name="Tang S.-K."/>
        </authorList>
    </citation>
    <scope>NUCLEOTIDE SEQUENCE [LARGE SCALE GENOMIC DNA]</scope>
    <source>
        <strain evidence="16 17">YIM 96934</strain>
    </source>
</reference>
<evidence type="ECO:0000256" key="12">
    <source>
        <dbReference type="RuleBase" id="RU004462"/>
    </source>
</evidence>
<dbReference type="RefSeq" id="WP_112259087.1">
    <property type="nucleotide sequence ID" value="NZ_QMIG01000016.1"/>
</dbReference>
<keyword evidence="17" id="KW-1185">Reference proteome</keyword>
<keyword evidence="5 10" id="KW-0479">Metal-binding</keyword>
<dbReference type="InterPro" id="IPR022629">
    <property type="entry name" value="S-AdoMet_synt_central"/>
</dbReference>
<feature type="domain" description="S-adenosylmethionine synthetase central" evidence="14">
    <location>
        <begin position="125"/>
        <end position="243"/>
    </location>
</feature>
<feature type="binding site" evidence="10">
    <location>
        <position position="43"/>
    </location>
    <ligand>
        <name>K(+)</name>
        <dbReference type="ChEBI" id="CHEBI:29103"/>
    </ligand>
</feature>
<dbReference type="NCBIfam" id="TIGR01034">
    <property type="entry name" value="metK"/>
    <property type="match status" value="1"/>
</dbReference>
<dbReference type="InterPro" id="IPR002133">
    <property type="entry name" value="S-AdoMet_synthetase"/>
</dbReference>
<organism evidence="16 17">
    <name type="scientific">Phytoactinopolyspora halophila</name>
    <dbReference type="NCBI Taxonomy" id="1981511"/>
    <lineage>
        <taxon>Bacteria</taxon>
        <taxon>Bacillati</taxon>
        <taxon>Actinomycetota</taxon>
        <taxon>Actinomycetes</taxon>
        <taxon>Jiangellales</taxon>
        <taxon>Jiangellaceae</taxon>
        <taxon>Phytoactinopolyspora</taxon>
    </lineage>
</organism>
<evidence type="ECO:0000256" key="4">
    <source>
        <dbReference type="ARBA" id="ARBA00022679"/>
    </source>
</evidence>
<dbReference type="GO" id="GO:0000287">
    <property type="term" value="F:magnesium ion binding"/>
    <property type="evidence" value="ECO:0007669"/>
    <property type="project" value="UniProtKB-UniRule"/>
</dbReference>
<evidence type="ECO:0000256" key="2">
    <source>
        <dbReference type="ARBA" id="ARBA00009685"/>
    </source>
</evidence>
<evidence type="ECO:0000256" key="1">
    <source>
        <dbReference type="ARBA" id="ARBA00005224"/>
    </source>
</evidence>
<keyword evidence="8 10" id="KW-0460">Magnesium</keyword>
<comment type="caution">
    <text evidence="16">The sequence shown here is derived from an EMBL/GenBank/DDBJ whole genome shotgun (WGS) entry which is preliminary data.</text>
</comment>
<dbReference type="Pfam" id="PF02773">
    <property type="entry name" value="S-AdoMet_synt_C"/>
    <property type="match status" value="1"/>
</dbReference>
<evidence type="ECO:0000256" key="8">
    <source>
        <dbReference type="ARBA" id="ARBA00022842"/>
    </source>
</evidence>
<dbReference type="UniPathway" id="UPA00315">
    <property type="reaction ID" value="UER00080"/>
</dbReference>
<dbReference type="GO" id="GO:0005524">
    <property type="term" value="F:ATP binding"/>
    <property type="evidence" value="ECO:0007669"/>
    <property type="project" value="UniProtKB-UniRule"/>
</dbReference>
<comment type="catalytic activity">
    <reaction evidence="10">
        <text>L-methionine + ATP + H2O = S-adenosyl-L-methionine + phosphate + diphosphate</text>
        <dbReference type="Rhea" id="RHEA:21080"/>
        <dbReference type="ChEBI" id="CHEBI:15377"/>
        <dbReference type="ChEBI" id="CHEBI:30616"/>
        <dbReference type="ChEBI" id="CHEBI:33019"/>
        <dbReference type="ChEBI" id="CHEBI:43474"/>
        <dbReference type="ChEBI" id="CHEBI:57844"/>
        <dbReference type="ChEBI" id="CHEBI:59789"/>
        <dbReference type="EC" id="2.5.1.6"/>
    </reaction>
</comment>